<dbReference type="InterPro" id="IPR029044">
    <property type="entry name" value="Nucleotide-diphossugar_trans"/>
</dbReference>
<dbReference type="EMBL" id="MHIL01000020">
    <property type="protein sequence ID" value="OGY51287.1"/>
    <property type="molecule type" value="Genomic_DNA"/>
</dbReference>
<proteinExistence type="predicted"/>
<accession>A0A1G1YII5</accession>
<dbReference type="Proteomes" id="UP000177310">
    <property type="component" value="Unassembled WGS sequence"/>
</dbReference>
<reference evidence="1 2" key="1">
    <citation type="journal article" date="2016" name="Nat. Commun.">
        <title>Thousands of microbial genomes shed light on interconnected biogeochemical processes in an aquifer system.</title>
        <authorList>
            <person name="Anantharaman K."/>
            <person name="Brown C.T."/>
            <person name="Hug L.A."/>
            <person name="Sharon I."/>
            <person name="Castelle C.J."/>
            <person name="Probst A.J."/>
            <person name="Thomas B.C."/>
            <person name="Singh A."/>
            <person name="Wilkins M.J."/>
            <person name="Karaoz U."/>
            <person name="Brodie E.L."/>
            <person name="Williams K.H."/>
            <person name="Hubbard S.S."/>
            <person name="Banfield J.F."/>
        </authorList>
    </citation>
    <scope>NUCLEOTIDE SEQUENCE [LARGE SCALE GENOMIC DNA]</scope>
</reference>
<name>A0A1G1YII5_9BACT</name>
<sequence length="337" mass="39636">MRYNFCTLFDRNFLYKGLALHRSLLRVRPNFALWILCLDDETYRTLSALQLDRVTLISLAEFEDPALKAVKPARNAAEYCWTCSPSLPLYLLKTNPILEQITYLDADLYFYADPEPVYRAFADRSILIIPHRFSPELARLEKTSGTYNVGMLVFRNDRNGLACLEWWRQQCLDWCFDFYDNGRLGDQLYLDDWPNRFAGVHVLENLGAGLAPWNVSQYALTKKNNAVQVNGTPLVFYHFHALDSYTNLTFQPHKLLYNITRRTRRLIYRPYLKELKAIIIEIKKKQPQFSAGLKPKPSLLDRARYRLNRDVHLPLKRAVPGYNRLYQQLKKMLRRNS</sequence>
<evidence type="ECO:0000313" key="1">
    <source>
        <dbReference type="EMBL" id="OGY51287.1"/>
    </source>
</evidence>
<evidence type="ECO:0008006" key="3">
    <source>
        <dbReference type="Google" id="ProtNLM"/>
    </source>
</evidence>
<dbReference type="SUPFAM" id="SSF53448">
    <property type="entry name" value="Nucleotide-diphospho-sugar transferases"/>
    <property type="match status" value="1"/>
</dbReference>
<dbReference type="AlphaFoldDB" id="A0A1G1YII5"/>
<protein>
    <recommendedName>
        <fullName evidence="3">Glycosyl transferase</fullName>
    </recommendedName>
</protein>
<organism evidence="1 2">
    <name type="scientific">Candidatus Buchananbacteria bacterium RIFCSPHIGHO2_02_FULL_56_16</name>
    <dbReference type="NCBI Taxonomy" id="1797542"/>
    <lineage>
        <taxon>Bacteria</taxon>
        <taxon>Candidatus Buchananiibacteriota</taxon>
    </lineage>
</organism>
<gene>
    <name evidence="1" type="ORF">A3J59_02345</name>
</gene>
<evidence type="ECO:0000313" key="2">
    <source>
        <dbReference type="Proteomes" id="UP000177310"/>
    </source>
</evidence>
<dbReference type="Gene3D" id="3.90.550.10">
    <property type="entry name" value="Spore Coat Polysaccharide Biosynthesis Protein SpsA, Chain A"/>
    <property type="match status" value="1"/>
</dbReference>
<dbReference type="STRING" id="1797542.A3J59_02345"/>
<comment type="caution">
    <text evidence="1">The sequence shown here is derived from an EMBL/GenBank/DDBJ whole genome shotgun (WGS) entry which is preliminary data.</text>
</comment>